<dbReference type="Proteomes" id="UP000281955">
    <property type="component" value="Unassembled WGS sequence"/>
</dbReference>
<accession>A0A420XL65</accession>
<dbReference type="EMBL" id="RBWV01000015">
    <property type="protein sequence ID" value="RKS69349.1"/>
    <property type="molecule type" value="Genomic_DNA"/>
</dbReference>
<gene>
    <name evidence="3" type="ORF">CLV35_3526</name>
</gene>
<proteinExistence type="predicted"/>
<feature type="transmembrane region" description="Helical" evidence="2">
    <location>
        <begin position="413"/>
        <end position="433"/>
    </location>
</feature>
<feature type="region of interest" description="Disordered" evidence="1">
    <location>
        <begin position="1"/>
        <end position="30"/>
    </location>
</feature>
<feature type="transmembrane region" description="Helical" evidence="2">
    <location>
        <begin position="130"/>
        <end position="151"/>
    </location>
</feature>
<evidence type="ECO:0000313" key="3">
    <source>
        <dbReference type="EMBL" id="RKS69349.1"/>
    </source>
</evidence>
<feature type="transmembrane region" description="Helical" evidence="2">
    <location>
        <begin position="304"/>
        <end position="322"/>
    </location>
</feature>
<feature type="transmembrane region" description="Helical" evidence="2">
    <location>
        <begin position="233"/>
        <end position="258"/>
    </location>
</feature>
<feature type="transmembrane region" description="Helical" evidence="2">
    <location>
        <begin position="278"/>
        <end position="297"/>
    </location>
</feature>
<feature type="compositionally biased region" description="Polar residues" evidence="1">
    <location>
        <begin position="19"/>
        <end position="30"/>
    </location>
</feature>
<keyword evidence="2" id="KW-1133">Transmembrane helix</keyword>
<dbReference type="InParanoid" id="A0A420XL65"/>
<name>A0A420XL65_9ACTN</name>
<comment type="caution">
    <text evidence="3">The sequence shown here is derived from an EMBL/GenBank/DDBJ whole genome shotgun (WGS) entry which is preliminary data.</text>
</comment>
<reference evidence="3 4" key="1">
    <citation type="submission" date="2018-10" db="EMBL/GenBank/DDBJ databases">
        <title>Genomic Encyclopedia of Archaeal and Bacterial Type Strains, Phase II (KMG-II): from individual species to whole genera.</title>
        <authorList>
            <person name="Goeker M."/>
        </authorList>
    </citation>
    <scope>NUCLEOTIDE SEQUENCE [LARGE SCALE GENOMIC DNA]</scope>
    <source>
        <strain evidence="3 4">RP-AC37</strain>
    </source>
</reference>
<evidence type="ECO:0000256" key="1">
    <source>
        <dbReference type="SAM" id="MobiDB-lite"/>
    </source>
</evidence>
<feature type="transmembrane region" description="Helical" evidence="2">
    <location>
        <begin position="163"/>
        <end position="183"/>
    </location>
</feature>
<protein>
    <submittedName>
        <fullName evidence="3">Uncharacterized protein</fullName>
    </submittedName>
</protein>
<feature type="transmembrane region" description="Helical" evidence="2">
    <location>
        <begin position="372"/>
        <end position="393"/>
    </location>
</feature>
<feature type="transmembrane region" description="Helical" evidence="2">
    <location>
        <begin position="189"/>
        <end position="213"/>
    </location>
</feature>
<sequence>MAPPGTAARDRCRDDTPGEPQSRSGGTVSGTIEAMSTLLDATAARPRQARPARTPSRQPPLRTQLLVGAVAALRAAAFALLPLAVVVLVGWAGAGGDGGSSAGDALRVTVYAWLLGHGVDLSLAHGTLRLSPLGLTAFPLASLVVAATAAVRACGVRTPRQAGPVLGALTTAYAVLTTAAAVATRGSAATPSVAGAVLGGLVLAAVGGTVGALRVLRRRPRALPTMPREPGLVLAGAVGALATVLGAAGLLLAASLALHAPEAAASVRSLHPGPLGTLLLSGLSVLLLPNAVVFAAAYAVGPGFAVGAGTSVAPSGVVLGPLPDLPLLAALPSAGPAPTLSLLVLAGPALAGAVAGAVVARRAPAGLGPDRAAGLAALSGVGGGLVLGLLSLLAGGGAGDRTLAHVGPSAVQVGLAASGELALVAAAVAWLLVHRARSAGAAEPTSPA</sequence>
<keyword evidence="4" id="KW-1185">Reference proteome</keyword>
<keyword evidence="2" id="KW-0472">Membrane</keyword>
<organism evidence="3 4">
    <name type="scientific">Motilibacter peucedani</name>
    <dbReference type="NCBI Taxonomy" id="598650"/>
    <lineage>
        <taxon>Bacteria</taxon>
        <taxon>Bacillati</taxon>
        <taxon>Actinomycetota</taxon>
        <taxon>Actinomycetes</taxon>
        <taxon>Motilibacterales</taxon>
        <taxon>Motilibacteraceae</taxon>
        <taxon>Motilibacter</taxon>
    </lineage>
</organism>
<evidence type="ECO:0000256" key="2">
    <source>
        <dbReference type="SAM" id="Phobius"/>
    </source>
</evidence>
<feature type="transmembrane region" description="Helical" evidence="2">
    <location>
        <begin position="65"/>
        <end position="91"/>
    </location>
</feature>
<dbReference type="InterPro" id="IPR045931">
    <property type="entry name" value="DUF6350"/>
</dbReference>
<feature type="transmembrane region" description="Helical" evidence="2">
    <location>
        <begin position="342"/>
        <end position="360"/>
    </location>
</feature>
<evidence type="ECO:0000313" key="4">
    <source>
        <dbReference type="Proteomes" id="UP000281955"/>
    </source>
</evidence>
<keyword evidence="2" id="KW-0812">Transmembrane</keyword>
<dbReference type="AlphaFoldDB" id="A0A420XL65"/>
<dbReference type="Pfam" id="PF19877">
    <property type="entry name" value="DUF6350"/>
    <property type="match status" value="1"/>
</dbReference>